<keyword evidence="5" id="KW-1003">Cell membrane</keyword>
<gene>
    <name evidence="11" type="ORF">ACJMK2_003866</name>
</gene>
<name>A0ABD3Y126_SINWO</name>
<evidence type="ECO:0000256" key="10">
    <source>
        <dbReference type="SAM" id="Phobius"/>
    </source>
</evidence>
<feature type="transmembrane region" description="Helical" evidence="10">
    <location>
        <begin position="100"/>
        <end position="123"/>
    </location>
</feature>
<evidence type="ECO:0000256" key="6">
    <source>
        <dbReference type="ARBA" id="ARBA00022692"/>
    </source>
</evidence>
<sequence>MGKAVIVGLICCGISLALVVVSTAVPYWIRDKESDYVVFSGLWMECSKIGSEAICQEITGVPEYYLAVRALVLMGLFMVASANILGFVGIFMIRQRKSITLFAGVISILAGMFMLTGAIVFAGRASYLAYDAVQFHVGFPLTLVAGVMGIVAGILFIRARPSDENQSSSPLLH</sequence>
<feature type="transmembrane region" description="Helical" evidence="10">
    <location>
        <begin position="135"/>
        <end position="157"/>
    </location>
</feature>
<keyword evidence="6 10" id="KW-0812">Transmembrane</keyword>
<comment type="similarity">
    <text evidence="3">Belongs to the claudin family.</text>
</comment>
<evidence type="ECO:0000256" key="2">
    <source>
        <dbReference type="ARBA" id="ARBA00004651"/>
    </source>
</evidence>
<evidence type="ECO:0000313" key="11">
    <source>
        <dbReference type="EMBL" id="KAL3891611.1"/>
    </source>
</evidence>
<organism evidence="11 12">
    <name type="scientific">Sinanodonta woodiana</name>
    <name type="common">Chinese pond mussel</name>
    <name type="synonym">Anodonta woodiana</name>
    <dbReference type="NCBI Taxonomy" id="1069815"/>
    <lineage>
        <taxon>Eukaryota</taxon>
        <taxon>Metazoa</taxon>
        <taxon>Spiralia</taxon>
        <taxon>Lophotrochozoa</taxon>
        <taxon>Mollusca</taxon>
        <taxon>Bivalvia</taxon>
        <taxon>Autobranchia</taxon>
        <taxon>Heteroconchia</taxon>
        <taxon>Palaeoheterodonta</taxon>
        <taxon>Unionida</taxon>
        <taxon>Unionoidea</taxon>
        <taxon>Unionidae</taxon>
        <taxon>Unioninae</taxon>
        <taxon>Sinanodonta</taxon>
    </lineage>
</organism>
<keyword evidence="7" id="KW-0965">Cell junction</keyword>
<dbReference type="Gene3D" id="1.20.140.150">
    <property type="match status" value="1"/>
</dbReference>
<reference evidence="11 12" key="1">
    <citation type="submission" date="2024-11" db="EMBL/GenBank/DDBJ databases">
        <title>Chromosome-level genome assembly of the freshwater bivalve Anodonta woodiana.</title>
        <authorList>
            <person name="Chen X."/>
        </authorList>
    </citation>
    <scope>NUCLEOTIDE SEQUENCE [LARGE SCALE GENOMIC DNA]</scope>
    <source>
        <strain evidence="11">MN2024</strain>
        <tissue evidence="11">Gills</tissue>
    </source>
</reference>
<dbReference type="GO" id="GO:0005923">
    <property type="term" value="C:bicellular tight junction"/>
    <property type="evidence" value="ECO:0007669"/>
    <property type="project" value="UniProtKB-SubCell"/>
</dbReference>
<evidence type="ECO:0000256" key="5">
    <source>
        <dbReference type="ARBA" id="ARBA00022475"/>
    </source>
</evidence>
<dbReference type="InterPro" id="IPR004031">
    <property type="entry name" value="PMP22/EMP/MP20/Claudin"/>
</dbReference>
<keyword evidence="4" id="KW-0796">Tight junction</keyword>
<comment type="subcellular location">
    <subcellularLocation>
        <location evidence="1">Cell junction</location>
        <location evidence="1">Tight junction</location>
    </subcellularLocation>
    <subcellularLocation>
        <location evidence="2">Cell membrane</location>
        <topology evidence="2">Multi-pass membrane protein</topology>
    </subcellularLocation>
</comment>
<evidence type="ECO:0000256" key="9">
    <source>
        <dbReference type="ARBA" id="ARBA00023136"/>
    </source>
</evidence>
<accession>A0ABD3Y126</accession>
<keyword evidence="12" id="KW-1185">Reference proteome</keyword>
<feature type="transmembrane region" description="Helical" evidence="10">
    <location>
        <begin position="70"/>
        <end position="93"/>
    </location>
</feature>
<keyword evidence="9 10" id="KW-0472">Membrane</keyword>
<dbReference type="InterPro" id="IPR006187">
    <property type="entry name" value="Claudin"/>
</dbReference>
<evidence type="ECO:0000313" key="12">
    <source>
        <dbReference type="Proteomes" id="UP001634394"/>
    </source>
</evidence>
<feature type="transmembrane region" description="Helical" evidence="10">
    <location>
        <begin position="7"/>
        <end position="29"/>
    </location>
</feature>
<dbReference type="GO" id="GO:0005886">
    <property type="term" value="C:plasma membrane"/>
    <property type="evidence" value="ECO:0007669"/>
    <property type="project" value="UniProtKB-SubCell"/>
</dbReference>
<dbReference type="Proteomes" id="UP001634394">
    <property type="component" value="Unassembled WGS sequence"/>
</dbReference>
<keyword evidence="8 10" id="KW-1133">Transmembrane helix</keyword>
<evidence type="ECO:0000256" key="7">
    <source>
        <dbReference type="ARBA" id="ARBA00022949"/>
    </source>
</evidence>
<evidence type="ECO:0000256" key="3">
    <source>
        <dbReference type="ARBA" id="ARBA00008295"/>
    </source>
</evidence>
<dbReference type="PANTHER" id="PTHR12002">
    <property type="entry name" value="CLAUDIN"/>
    <property type="match status" value="1"/>
</dbReference>
<dbReference type="Pfam" id="PF00822">
    <property type="entry name" value="PMP22_Claudin"/>
    <property type="match status" value="1"/>
</dbReference>
<dbReference type="EMBL" id="JBJQND010000001">
    <property type="protein sequence ID" value="KAL3891611.1"/>
    <property type="molecule type" value="Genomic_DNA"/>
</dbReference>
<evidence type="ECO:0000256" key="8">
    <source>
        <dbReference type="ARBA" id="ARBA00022989"/>
    </source>
</evidence>
<evidence type="ECO:0008006" key="13">
    <source>
        <dbReference type="Google" id="ProtNLM"/>
    </source>
</evidence>
<dbReference type="AlphaFoldDB" id="A0ABD3Y126"/>
<proteinExistence type="inferred from homology"/>
<evidence type="ECO:0000256" key="1">
    <source>
        <dbReference type="ARBA" id="ARBA00004435"/>
    </source>
</evidence>
<evidence type="ECO:0000256" key="4">
    <source>
        <dbReference type="ARBA" id="ARBA00022427"/>
    </source>
</evidence>
<comment type="caution">
    <text evidence="11">The sequence shown here is derived from an EMBL/GenBank/DDBJ whole genome shotgun (WGS) entry which is preliminary data.</text>
</comment>
<protein>
    <recommendedName>
        <fullName evidence="13">Claudin</fullName>
    </recommendedName>
</protein>